<dbReference type="PANTHER" id="PTHR30146">
    <property type="entry name" value="LACI-RELATED TRANSCRIPTIONAL REPRESSOR"/>
    <property type="match status" value="1"/>
</dbReference>
<dbReference type="Proteomes" id="UP001529257">
    <property type="component" value="Unassembled WGS sequence"/>
</dbReference>
<dbReference type="Pfam" id="PF13377">
    <property type="entry name" value="Peripla_BP_3"/>
    <property type="match status" value="1"/>
</dbReference>
<evidence type="ECO:0000256" key="2">
    <source>
        <dbReference type="ARBA" id="ARBA00023125"/>
    </source>
</evidence>
<dbReference type="CDD" id="cd06267">
    <property type="entry name" value="PBP1_LacI_sugar_binding-like"/>
    <property type="match status" value="1"/>
</dbReference>
<dbReference type="PANTHER" id="PTHR30146:SF109">
    <property type="entry name" value="HTH-TYPE TRANSCRIPTIONAL REGULATOR GALS"/>
    <property type="match status" value="1"/>
</dbReference>
<protein>
    <submittedName>
        <fullName evidence="5">Substrate-binding domain-containing protein</fullName>
    </submittedName>
</protein>
<evidence type="ECO:0000259" key="4">
    <source>
        <dbReference type="Pfam" id="PF13377"/>
    </source>
</evidence>
<gene>
    <name evidence="5" type="ORF">QUV91_12380</name>
</gene>
<comment type="caution">
    <text evidence="5">The sequence shown here is derived from an EMBL/GenBank/DDBJ whole genome shotgun (WGS) entry which is preliminary data.</text>
</comment>
<feature type="domain" description="Transcriptional regulator LacI/GalR-like sensor" evidence="4">
    <location>
        <begin position="6"/>
        <end position="97"/>
    </location>
</feature>
<evidence type="ECO:0000313" key="5">
    <source>
        <dbReference type="EMBL" id="MDM8077849.1"/>
    </source>
</evidence>
<keyword evidence="3" id="KW-0804">Transcription</keyword>
<accession>A0ABT7U182</accession>
<reference evidence="6" key="1">
    <citation type="submission" date="2023-06" db="EMBL/GenBank/DDBJ databases">
        <title>Identification and characterization of horizontal gene transfer across gut microbiota members of farm animals based on homology search.</title>
        <authorList>
            <person name="Zeman M."/>
            <person name="Kubasova T."/>
            <person name="Jahodarova E."/>
            <person name="Nykrynova M."/>
            <person name="Rychlik I."/>
        </authorList>
    </citation>
    <scope>NUCLEOTIDE SEQUENCE [LARGE SCALE GENOMIC DNA]</scope>
    <source>
        <strain evidence="6">ET81</strain>
    </source>
</reference>
<evidence type="ECO:0000256" key="3">
    <source>
        <dbReference type="ARBA" id="ARBA00023163"/>
    </source>
</evidence>
<evidence type="ECO:0000313" key="6">
    <source>
        <dbReference type="Proteomes" id="UP001529257"/>
    </source>
</evidence>
<dbReference type="Gene3D" id="3.40.50.2300">
    <property type="match status" value="2"/>
</dbReference>
<dbReference type="InterPro" id="IPR046335">
    <property type="entry name" value="LacI/GalR-like_sensor"/>
</dbReference>
<keyword evidence="6" id="KW-1185">Reference proteome</keyword>
<dbReference type="EMBL" id="JAUDBR010000025">
    <property type="protein sequence ID" value="MDM8077849.1"/>
    <property type="molecule type" value="Genomic_DNA"/>
</dbReference>
<dbReference type="SUPFAM" id="SSF53822">
    <property type="entry name" value="Periplasmic binding protein-like I"/>
    <property type="match status" value="1"/>
</dbReference>
<sequence>MAGGALPTAITAFNDRLAFGIIQGLFIAGISVPEQVSVVGFDNARRSDTSLVPLTTIDQNPSLMAQLALERAVGRAADRYLPTQQVLVPRLVDRASTGPAS</sequence>
<proteinExistence type="predicted"/>
<keyword evidence="1" id="KW-0805">Transcription regulation</keyword>
<name>A0ABT7U182_ACTVI</name>
<evidence type="ECO:0000256" key="1">
    <source>
        <dbReference type="ARBA" id="ARBA00023015"/>
    </source>
</evidence>
<dbReference type="InterPro" id="IPR028082">
    <property type="entry name" value="Peripla_BP_I"/>
</dbReference>
<organism evidence="5 6">
    <name type="scientific">Actinomyces viscosus</name>
    <dbReference type="NCBI Taxonomy" id="1656"/>
    <lineage>
        <taxon>Bacteria</taxon>
        <taxon>Bacillati</taxon>
        <taxon>Actinomycetota</taxon>
        <taxon>Actinomycetes</taxon>
        <taxon>Actinomycetales</taxon>
        <taxon>Actinomycetaceae</taxon>
        <taxon>Actinomyces</taxon>
    </lineage>
</organism>
<keyword evidence="2" id="KW-0238">DNA-binding</keyword>